<feature type="compositionally biased region" description="Low complexity" evidence="1">
    <location>
        <begin position="1300"/>
        <end position="1311"/>
    </location>
</feature>
<sequence>MSSNLCQQSQAHRLYSLYLHYDASHAAKHEDPECKAVLKQCFALLEKDYVVGTVANHNGQLCSSYPSELAILEKSRRASTTDATTTHDPRPDIHSAPSDNQSVAQENSGQGSSSRHSTPSSYRPTFLQAQDPHIRKPPSASSSSSSFFARTSSTANNNGNLPHNNTAFDHELSRPVDMDNSFLEEIGDQSFDLGESGMMSFQDIKTELDMIHTTPQSPQQRHILPFTFRIPRAEKKESVAIKEYVPSPPTAYPVSSHSRKTQTPDLQMVDKDKVPSGWIEVWFQLLLALTTRSAYGCVVRIVNDTYELSKQFEKSHFARVRARFVIPCILVRGKNICRSATLSNEVEVFMHSVNQKIIDLNQKRKMFLYGTGEKSPDKEERESSLEKQRLEDIELLHQLGVTYINDLMVENRKVKYGLKVTSSEKVDSFGRYSKFKLVATPYPGVEFFQKFKANKYSARKLCFDWSQNFADAELQLPPGHSDYLGIRWRDYKSWDLIELTQNYLRLYLTHVADDSTDQAISETGKQLPKGLLIHCISGWDRTPLFISLLRISLWADGEAHESLTAAEILYLTMGYDWFLFNHLLADRSQRGEDIFYFCFYFLKFIYGEEFSLSSISNTNKKGRVRNGVFATTTPDPVDLNGAICDECQARRRPSIGRDAASIKNSHDAASSTDGKPSSWQFVSFSTPPGRDRHGSPRAPFVPTLQALSRTSGSPLGTKRGSIPSGFIEDLKAAPGEHGSPDTHHPSNASPFTTPRKRASTFDGGLLLSSGQDSRLDHDDIDSKNGDDEDDEEDDLTSGDDENANDETNKSKVAEALCCQFCHQPISPGSRPTQSHPESTEAMFAVSRPSALVHPEVRSHPLQSLGVNTNQPQNRSRDIEGLLSDDYPGAYRDGAVNECDREENMFQLEIDERPAYRRCSERSELDCLDPSCLSNSGGYHDPMCGSSYGESEKRTGKTTCTDNDTGSIEGDENESFWEETSTVDYGCSPGSLLNGFGLGLTKCQPDADPENGKIDPGNSGAGRTNPTQGRANSDEDDDEDDDDGTASISSRRSSIKTNHHENDHLFAPSLEGVFSNSTRSRRRSVQSGASIPRPTSPVQSHESGFSLTDQTTSLNGAARRDTVAGVKSSSDIPRTLTRRQKLKQLRRLFMDIRGEIGDGSRPPSRTRDIANNKSTVASGLDDEDDIGTSLRAESFSDDSTFQYRSSMSAFSRHNASMSPSSTSSRLQDFGPNQSSLHRGPLVRPYGESPIESPTDQHQHRSQHQQRNQGPPVIPSGRKSPFEWAASFSSSASGMISGGFGQSSSGVSRQSPSLNPSAYSQYPVHPYQLSVSPSSGSPQVHYHQQQQHHQHQYLNTIQSPVSGTTTPIEGFQDVESNPSGDRMGLQDVRRHSLISSATSATPTSRLRGGPGGASGIKDKGGENSGRWEWYD</sequence>
<feature type="compositionally biased region" description="Basic and acidic residues" evidence="1">
    <location>
        <begin position="773"/>
        <end position="785"/>
    </location>
</feature>
<feature type="compositionally biased region" description="Polar residues" evidence="1">
    <location>
        <begin position="1095"/>
        <end position="1114"/>
    </location>
</feature>
<dbReference type="OrthoDB" id="2408718at2759"/>
<dbReference type="InterPro" id="IPR029021">
    <property type="entry name" value="Prot-tyrosine_phosphatase-like"/>
</dbReference>
<feature type="region of interest" description="Disordered" evidence="1">
    <location>
        <begin position="1152"/>
        <end position="1184"/>
    </location>
</feature>
<organism evidence="2 3">
    <name type="scientific">Linnemannia gamsii</name>
    <dbReference type="NCBI Taxonomy" id="64522"/>
    <lineage>
        <taxon>Eukaryota</taxon>
        <taxon>Fungi</taxon>
        <taxon>Fungi incertae sedis</taxon>
        <taxon>Mucoromycota</taxon>
        <taxon>Mortierellomycotina</taxon>
        <taxon>Mortierellomycetes</taxon>
        <taxon>Mortierellales</taxon>
        <taxon>Mortierellaceae</taxon>
        <taxon>Linnemannia</taxon>
    </lineage>
</organism>
<feature type="compositionally biased region" description="Low complexity" evidence="1">
    <location>
        <begin position="108"/>
        <end position="125"/>
    </location>
</feature>
<feature type="compositionally biased region" description="Polar residues" evidence="1">
    <location>
        <begin position="667"/>
        <end position="686"/>
    </location>
</feature>
<dbReference type="EMBL" id="JAAAIN010000167">
    <property type="protein sequence ID" value="KAG0318996.1"/>
    <property type="molecule type" value="Genomic_DNA"/>
</dbReference>
<feature type="compositionally biased region" description="Polar residues" evidence="1">
    <location>
        <begin position="1020"/>
        <end position="1030"/>
    </location>
</feature>
<dbReference type="SUPFAM" id="SSF52799">
    <property type="entry name" value="(Phosphotyrosine protein) phosphatases II"/>
    <property type="match status" value="1"/>
</dbReference>
<feature type="compositionally biased region" description="Polar residues" evidence="1">
    <location>
        <begin position="97"/>
        <end position="107"/>
    </location>
</feature>
<feature type="compositionally biased region" description="Polar residues" evidence="1">
    <location>
        <begin position="861"/>
        <end position="873"/>
    </location>
</feature>
<feature type="region of interest" description="Disordered" evidence="1">
    <location>
        <begin position="861"/>
        <end position="885"/>
    </location>
</feature>
<keyword evidence="3" id="KW-1185">Reference proteome</keyword>
<feature type="compositionally biased region" description="Polar residues" evidence="1">
    <location>
        <begin position="1045"/>
        <end position="1055"/>
    </location>
</feature>
<feature type="region of interest" description="Disordered" evidence="1">
    <location>
        <begin position="946"/>
        <end position="976"/>
    </location>
</feature>
<feature type="compositionally biased region" description="Polar residues" evidence="1">
    <location>
        <begin position="1391"/>
        <end position="1402"/>
    </location>
</feature>
<feature type="region of interest" description="Disordered" evidence="1">
    <location>
        <begin position="1003"/>
        <end position="1134"/>
    </location>
</feature>
<feature type="compositionally biased region" description="Acidic residues" evidence="1">
    <location>
        <begin position="786"/>
        <end position="804"/>
    </location>
</feature>
<dbReference type="PANTHER" id="PTHR13524:SF2">
    <property type="entry name" value="MYOTUBULARIN-RELATED PROTEIN 14"/>
    <property type="match status" value="1"/>
</dbReference>
<dbReference type="GO" id="GO:0004438">
    <property type="term" value="F:phosphatidylinositol-3-phosphate phosphatase activity"/>
    <property type="evidence" value="ECO:0007669"/>
    <property type="project" value="InterPro"/>
</dbReference>
<dbReference type="InterPro" id="IPR039802">
    <property type="entry name" value="MTMR14"/>
</dbReference>
<feature type="compositionally biased region" description="Polar residues" evidence="1">
    <location>
        <begin position="705"/>
        <end position="714"/>
    </location>
</feature>
<proteinExistence type="predicted"/>
<feature type="region of interest" description="Disordered" evidence="1">
    <location>
        <begin position="655"/>
        <end position="808"/>
    </location>
</feature>
<evidence type="ECO:0000256" key="1">
    <source>
        <dbReference type="SAM" id="MobiDB-lite"/>
    </source>
</evidence>
<dbReference type="PANTHER" id="PTHR13524">
    <property type="entry name" value="MYOTUBULARIN-RELATED"/>
    <property type="match status" value="1"/>
</dbReference>
<name>A0A9P6RHA7_9FUNG</name>
<dbReference type="PROSITE" id="PS00383">
    <property type="entry name" value="TYR_PHOSPHATASE_1"/>
    <property type="match status" value="1"/>
</dbReference>
<feature type="region of interest" description="Disordered" evidence="1">
    <location>
        <begin position="1211"/>
        <end position="1279"/>
    </location>
</feature>
<protein>
    <submittedName>
        <fullName evidence="2">Myotubularin- protein 14</fullName>
    </submittedName>
</protein>
<gene>
    <name evidence="2" type="primary">MTMR14</name>
    <name evidence="2" type="ORF">BGZ97_002927</name>
</gene>
<feature type="compositionally biased region" description="Acidic residues" evidence="1">
    <location>
        <begin position="1033"/>
        <end position="1043"/>
    </location>
</feature>
<comment type="caution">
    <text evidence="2">The sequence shown here is derived from an EMBL/GenBank/DDBJ whole genome shotgun (WGS) entry which is preliminary data.</text>
</comment>
<feature type="region of interest" description="Disordered" evidence="1">
    <location>
        <begin position="75"/>
        <end position="169"/>
    </location>
</feature>
<feature type="region of interest" description="Disordered" evidence="1">
    <location>
        <begin position="1357"/>
        <end position="1429"/>
    </location>
</feature>
<dbReference type="InterPro" id="IPR016130">
    <property type="entry name" value="Tyr_Pase_AS"/>
</dbReference>
<accession>A0A9P6RHA7</accession>
<feature type="compositionally biased region" description="Low complexity" evidence="1">
    <location>
        <begin position="139"/>
        <end position="155"/>
    </location>
</feature>
<feature type="compositionally biased region" description="Polar residues" evidence="1">
    <location>
        <begin position="1211"/>
        <end position="1235"/>
    </location>
</feature>
<feature type="region of interest" description="Disordered" evidence="1">
    <location>
        <begin position="1297"/>
        <end position="1319"/>
    </location>
</feature>
<evidence type="ECO:0000313" key="3">
    <source>
        <dbReference type="Proteomes" id="UP000823405"/>
    </source>
</evidence>
<feature type="compositionally biased region" description="Polar residues" evidence="1">
    <location>
        <begin position="956"/>
        <end position="965"/>
    </location>
</feature>
<dbReference type="Proteomes" id="UP000823405">
    <property type="component" value="Unassembled WGS sequence"/>
</dbReference>
<feature type="compositionally biased region" description="Polar residues" evidence="1">
    <location>
        <begin position="156"/>
        <end position="167"/>
    </location>
</feature>
<evidence type="ECO:0000313" key="2">
    <source>
        <dbReference type="EMBL" id="KAG0318996.1"/>
    </source>
</evidence>
<reference evidence="2" key="1">
    <citation type="journal article" date="2020" name="Fungal Divers.">
        <title>Resolving the Mortierellaceae phylogeny through synthesis of multi-gene phylogenetics and phylogenomics.</title>
        <authorList>
            <person name="Vandepol N."/>
            <person name="Liber J."/>
            <person name="Desiro A."/>
            <person name="Na H."/>
            <person name="Kennedy M."/>
            <person name="Barry K."/>
            <person name="Grigoriev I.V."/>
            <person name="Miller A.N."/>
            <person name="O'Donnell K."/>
            <person name="Stajich J.E."/>
            <person name="Bonito G."/>
        </authorList>
    </citation>
    <scope>NUCLEOTIDE SEQUENCE</scope>
    <source>
        <strain evidence="2">NVP60</strain>
    </source>
</reference>